<dbReference type="RefSeq" id="WP_091813857.1">
    <property type="nucleotide sequence ID" value="NZ_FNNE01000006.1"/>
</dbReference>
<sequence length="217" mass="23215">MSQLSDVYRSRIHSLMSVCPLIPVITVEHPDQAYPLCKALVAGGIRVLEITLRTEYGLPAIAQLRAALPEAWIGAGTVTDIHQYRAVERAGAQFVVTPGVTSAILEHGLTSDVPLVPGIATASELMLGYAMGYRDFKFFPAEVAGGIPALKALGGPFPEVQFCPTGGIRRETARDYLALANVMAVGGTWLAPSDAVREGDWQRISRIARDSLAELAS</sequence>
<reference evidence="9 10" key="1">
    <citation type="submission" date="2016-10" db="EMBL/GenBank/DDBJ databases">
        <authorList>
            <person name="de Groot N.N."/>
        </authorList>
    </citation>
    <scope>NUCLEOTIDE SEQUENCE [LARGE SCALE GENOMIC DNA]</scope>
    <source>
        <strain evidence="9 10">CGMCC 1.7059</strain>
    </source>
</reference>
<name>A0A1H2Z8P0_9GAMM</name>
<dbReference type="AlphaFoldDB" id="A0A1H2Z8P0"/>
<dbReference type="OrthoDB" id="9805177at2"/>
<evidence type="ECO:0000256" key="4">
    <source>
        <dbReference type="ARBA" id="ARBA00011233"/>
    </source>
</evidence>
<comment type="similarity">
    <text evidence="3">Belongs to the KHG/KDPG aldolase family.</text>
</comment>
<protein>
    <recommendedName>
        <fullName evidence="5">2-dehydro-3-deoxy-phosphogluconate aldolase</fullName>
        <ecNumber evidence="5">4.1.2.14</ecNumber>
    </recommendedName>
</protein>
<dbReference type="NCBIfam" id="TIGR01182">
    <property type="entry name" value="eda"/>
    <property type="match status" value="1"/>
</dbReference>
<dbReference type="Proteomes" id="UP000199675">
    <property type="component" value="Unassembled WGS sequence"/>
</dbReference>
<evidence type="ECO:0000256" key="5">
    <source>
        <dbReference type="ARBA" id="ARBA00013063"/>
    </source>
</evidence>
<comment type="subunit">
    <text evidence="4">Homotrimer.</text>
</comment>
<dbReference type="Pfam" id="PF01081">
    <property type="entry name" value="Aldolase"/>
    <property type="match status" value="1"/>
</dbReference>
<dbReference type="PROSITE" id="PS00160">
    <property type="entry name" value="ALDOLASE_KDPG_KHG_2"/>
    <property type="match status" value="1"/>
</dbReference>
<dbReference type="STRING" id="488533.SAMN04487960_106213"/>
<dbReference type="NCBIfam" id="NF004325">
    <property type="entry name" value="PRK05718.1"/>
    <property type="match status" value="1"/>
</dbReference>
<dbReference type="SUPFAM" id="SSF51569">
    <property type="entry name" value="Aldolase"/>
    <property type="match status" value="1"/>
</dbReference>
<proteinExistence type="inferred from homology"/>
<dbReference type="EMBL" id="FNNE01000006">
    <property type="protein sequence ID" value="SDX13224.1"/>
    <property type="molecule type" value="Genomic_DNA"/>
</dbReference>
<keyword evidence="7" id="KW-0704">Schiff base</keyword>
<gene>
    <name evidence="9" type="ORF">SAMN04487960_106213</name>
</gene>
<keyword evidence="8" id="KW-0119">Carbohydrate metabolism</keyword>
<dbReference type="PANTHER" id="PTHR30246">
    <property type="entry name" value="2-KETO-3-DEOXY-6-PHOSPHOGLUCONATE ALDOLASE"/>
    <property type="match status" value="1"/>
</dbReference>
<dbReference type="InterPro" id="IPR000887">
    <property type="entry name" value="Aldlse_KDPG_KHG"/>
</dbReference>
<dbReference type="Gene3D" id="3.20.20.70">
    <property type="entry name" value="Aldolase class I"/>
    <property type="match status" value="1"/>
</dbReference>
<dbReference type="InterPro" id="IPR013785">
    <property type="entry name" value="Aldolase_TIM"/>
</dbReference>
<evidence type="ECO:0000256" key="1">
    <source>
        <dbReference type="ARBA" id="ARBA00000654"/>
    </source>
</evidence>
<evidence type="ECO:0000313" key="9">
    <source>
        <dbReference type="EMBL" id="SDX13224.1"/>
    </source>
</evidence>
<evidence type="ECO:0000256" key="2">
    <source>
        <dbReference type="ARBA" id="ARBA00004736"/>
    </source>
</evidence>
<dbReference type="PANTHER" id="PTHR30246:SF1">
    <property type="entry name" value="2-DEHYDRO-3-DEOXY-6-PHOSPHOGALACTONATE ALDOLASE-RELATED"/>
    <property type="match status" value="1"/>
</dbReference>
<keyword evidence="10" id="KW-1185">Reference proteome</keyword>
<dbReference type="CDD" id="cd00452">
    <property type="entry name" value="KDPG_aldolase"/>
    <property type="match status" value="1"/>
</dbReference>
<evidence type="ECO:0000256" key="6">
    <source>
        <dbReference type="ARBA" id="ARBA00023239"/>
    </source>
</evidence>
<accession>A0A1H2Z8P0</accession>
<keyword evidence="6" id="KW-0456">Lyase</keyword>
<dbReference type="PROSITE" id="PS00159">
    <property type="entry name" value="ALDOLASE_KDPG_KHG_1"/>
    <property type="match status" value="1"/>
</dbReference>
<evidence type="ECO:0000256" key="8">
    <source>
        <dbReference type="ARBA" id="ARBA00023277"/>
    </source>
</evidence>
<organism evidence="9 10">
    <name type="scientific">Marinobacter mobilis</name>
    <dbReference type="NCBI Taxonomy" id="488533"/>
    <lineage>
        <taxon>Bacteria</taxon>
        <taxon>Pseudomonadati</taxon>
        <taxon>Pseudomonadota</taxon>
        <taxon>Gammaproteobacteria</taxon>
        <taxon>Pseudomonadales</taxon>
        <taxon>Marinobacteraceae</taxon>
        <taxon>Marinobacter</taxon>
    </lineage>
</organism>
<comment type="pathway">
    <text evidence="2">Carbohydrate acid metabolism; 2-dehydro-3-deoxy-D-gluconate degradation; D-glyceraldehyde 3-phosphate and pyruvate from 2-dehydro-3-deoxy-D-gluconate: step 2/2.</text>
</comment>
<dbReference type="EC" id="4.1.2.14" evidence="5"/>
<dbReference type="GO" id="GO:0008675">
    <property type="term" value="F:2-dehydro-3-deoxy-phosphogluconate aldolase activity"/>
    <property type="evidence" value="ECO:0007669"/>
    <property type="project" value="UniProtKB-EC"/>
</dbReference>
<evidence type="ECO:0000256" key="3">
    <source>
        <dbReference type="ARBA" id="ARBA00006906"/>
    </source>
</evidence>
<dbReference type="InterPro" id="IPR031338">
    <property type="entry name" value="KDPG/KHG_AS_2"/>
</dbReference>
<evidence type="ECO:0000313" key="10">
    <source>
        <dbReference type="Proteomes" id="UP000199675"/>
    </source>
</evidence>
<dbReference type="InterPro" id="IPR031337">
    <property type="entry name" value="KDPG/KHG_AS_1"/>
</dbReference>
<evidence type="ECO:0000256" key="7">
    <source>
        <dbReference type="ARBA" id="ARBA00023270"/>
    </source>
</evidence>
<comment type="catalytic activity">
    <reaction evidence="1">
        <text>2-dehydro-3-deoxy-6-phospho-D-gluconate = D-glyceraldehyde 3-phosphate + pyruvate</text>
        <dbReference type="Rhea" id="RHEA:17089"/>
        <dbReference type="ChEBI" id="CHEBI:15361"/>
        <dbReference type="ChEBI" id="CHEBI:57569"/>
        <dbReference type="ChEBI" id="CHEBI:59776"/>
        <dbReference type="EC" id="4.1.2.14"/>
    </reaction>
</comment>